<comment type="catalytic activity">
    <reaction evidence="15 16">
        <text>citrate = D-threo-isocitrate</text>
        <dbReference type="Rhea" id="RHEA:10336"/>
        <dbReference type="ChEBI" id="CHEBI:15562"/>
        <dbReference type="ChEBI" id="CHEBI:16947"/>
        <dbReference type="EC" id="4.2.1.3"/>
    </reaction>
</comment>
<dbReference type="NCBIfam" id="NF006690">
    <property type="entry name" value="PRK09238.1"/>
    <property type="match status" value="1"/>
</dbReference>
<dbReference type="SUPFAM" id="SSF52016">
    <property type="entry name" value="LeuD/IlvD-like"/>
    <property type="match status" value="1"/>
</dbReference>
<keyword evidence="13 17" id="KW-0411">Iron-sulfur</keyword>
<keyword evidence="10 17" id="KW-0479">Metal-binding</keyword>
<keyword evidence="12 17" id="KW-0408">Iron</keyword>
<dbReference type="GO" id="GO:0005829">
    <property type="term" value="C:cytosol"/>
    <property type="evidence" value="ECO:0007669"/>
    <property type="project" value="InterPro"/>
</dbReference>
<dbReference type="UniPathway" id="UPA00946"/>
<feature type="binding site" evidence="18">
    <location>
        <begin position="246"/>
        <end position="248"/>
    </location>
    <ligand>
        <name>substrate</name>
    </ligand>
</feature>
<dbReference type="OrthoDB" id="9758061at2"/>
<dbReference type="InterPro" id="IPR050926">
    <property type="entry name" value="Aconitase/IPM_isomerase"/>
</dbReference>
<comment type="pathway">
    <text evidence="2 16">Carbohydrate metabolism; tricarboxylic acid cycle; isocitrate from oxaloacetate: step 2/2.</text>
</comment>
<feature type="domain" description="Aconitase/3-isopropylmalate dehydratase large subunit alpha/beta/alpha" evidence="19">
    <location>
        <begin position="463"/>
        <end position="815"/>
    </location>
</feature>
<evidence type="ECO:0000256" key="12">
    <source>
        <dbReference type="ARBA" id="ARBA00023004"/>
    </source>
</evidence>
<evidence type="ECO:0000259" key="21">
    <source>
        <dbReference type="Pfam" id="PF11791"/>
    </source>
</evidence>
<keyword evidence="23" id="KW-1185">Reference proteome</keyword>
<dbReference type="Gene3D" id="1.25.40.310">
    <property type="entry name" value="Aconitate B, HEAT-like domain"/>
    <property type="match status" value="1"/>
</dbReference>
<evidence type="ECO:0000256" key="7">
    <source>
        <dbReference type="ARBA" id="ARBA00019379"/>
    </source>
</evidence>
<dbReference type="GO" id="GO:0006099">
    <property type="term" value="P:tricarboxylic acid cycle"/>
    <property type="evidence" value="ECO:0007669"/>
    <property type="project" value="UniProtKB-UniPathway"/>
</dbReference>
<evidence type="ECO:0000256" key="6">
    <source>
        <dbReference type="ARBA" id="ARBA00013250"/>
    </source>
</evidence>
<dbReference type="FunFam" id="3.30.499.10:FF:000001">
    <property type="entry name" value="Aconitate hydratase B"/>
    <property type="match status" value="1"/>
</dbReference>
<dbReference type="GO" id="GO:0003730">
    <property type="term" value="F:mRNA 3'-UTR binding"/>
    <property type="evidence" value="ECO:0007669"/>
    <property type="project" value="UniProtKB-ARBA"/>
</dbReference>
<evidence type="ECO:0000256" key="5">
    <source>
        <dbReference type="ARBA" id="ARBA00012926"/>
    </source>
</evidence>
<organism evidence="22 23">
    <name type="scientific">Pseudorhodoferax soli</name>
    <dbReference type="NCBI Taxonomy" id="545864"/>
    <lineage>
        <taxon>Bacteria</taxon>
        <taxon>Pseudomonadati</taxon>
        <taxon>Pseudomonadota</taxon>
        <taxon>Betaproteobacteria</taxon>
        <taxon>Burkholderiales</taxon>
        <taxon>Comamonadaceae</taxon>
    </lineage>
</organism>
<comment type="caution">
    <text evidence="22">The sequence shown here is derived from an EMBL/GenBank/DDBJ whole genome shotgun (WGS) entry which is preliminary data.</text>
</comment>
<dbReference type="RefSeq" id="WP_114467044.1">
    <property type="nucleotide sequence ID" value="NZ_QPJK01000002.1"/>
</dbReference>
<dbReference type="UniPathway" id="UPA00223">
    <property type="reaction ID" value="UER00718"/>
</dbReference>
<dbReference type="FunFam" id="3.20.19.10:FF:000004">
    <property type="entry name" value="Aconitate hydratase B"/>
    <property type="match status" value="1"/>
</dbReference>
<evidence type="ECO:0000256" key="4">
    <source>
        <dbReference type="ARBA" id="ARBA00007185"/>
    </source>
</evidence>
<dbReference type="AlphaFoldDB" id="A0A368Y6Q0"/>
<dbReference type="PROSITE" id="PS00450">
    <property type="entry name" value="ACONITASE_1"/>
    <property type="match status" value="1"/>
</dbReference>
<reference evidence="22 23" key="1">
    <citation type="submission" date="2018-07" db="EMBL/GenBank/DDBJ databases">
        <title>Genomic Encyclopedia of Type Strains, Phase IV (KMG-IV): sequencing the most valuable type-strain genomes for metagenomic binning, comparative biology and taxonomic classification.</title>
        <authorList>
            <person name="Goeker M."/>
        </authorList>
    </citation>
    <scope>NUCLEOTIDE SEQUENCE [LARGE SCALE GENOMIC DNA]</scope>
    <source>
        <strain evidence="22 23">DSM 21634</strain>
    </source>
</reference>
<dbReference type="Pfam" id="PF11791">
    <property type="entry name" value="Aconitase_B_N"/>
    <property type="match status" value="1"/>
</dbReference>
<dbReference type="InterPro" id="IPR018136">
    <property type="entry name" value="Aconitase_4Fe-4S_BS"/>
</dbReference>
<evidence type="ECO:0000259" key="20">
    <source>
        <dbReference type="Pfam" id="PF06434"/>
    </source>
</evidence>
<dbReference type="InterPro" id="IPR015933">
    <property type="entry name" value="Aconitase_B_HEAT-like_dom"/>
</dbReference>
<feature type="binding site" evidence="18">
    <location>
        <position position="793"/>
    </location>
    <ligand>
        <name>substrate</name>
    </ligand>
</feature>
<evidence type="ECO:0000256" key="17">
    <source>
        <dbReference type="PIRSR" id="PIRSR036687-1"/>
    </source>
</evidence>
<dbReference type="GO" id="GO:0003994">
    <property type="term" value="F:aconitate hydratase activity"/>
    <property type="evidence" value="ECO:0007669"/>
    <property type="project" value="UniProtKB-EC"/>
</dbReference>
<dbReference type="FunFam" id="3.30.499.10:FF:000008">
    <property type="entry name" value="Aconitate hydratase B"/>
    <property type="match status" value="1"/>
</dbReference>
<feature type="binding site" evidence="18">
    <location>
        <position position="191"/>
    </location>
    <ligand>
        <name>substrate</name>
    </ligand>
</feature>
<evidence type="ECO:0000256" key="2">
    <source>
        <dbReference type="ARBA" id="ARBA00004717"/>
    </source>
</evidence>
<evidence type="ECO:0000256" key="16">
    <source>
        <dbReference type="PIRNR" id="PIRNR036687"/>
    </source>
</evidence>
<dbReference type="SUPFAM" id="SSF74778">
    <property type="entry name" value="Aconitase B, N-terminal domain"/>
    <property type="match status" value="1"/>
</dbReference>
<feature type="binding site" evidence="17">
    <location>
        <position position="774"/>
    </location>
    <ligand>
        <name>[4Fe-4S] cluster</name>
        <dbReference type="ChEBI" id="CHEBI:49883"/>
    </ligand>
</feature>
<evidence type="ECO:0000313" key="23">
    <source>
        <dbReference type="Proteomes" id="UP000252884"/>
    </source>
</evidence>
<keyword evidence="11" id="KW-0694">RNA-binding</keyword>
<evidence type="ECO:0000256" key="18">
    <source>
        <dbReference type="PIRSR" id="PIRSR036687-2"/>
    </source>
</evidence>
<protein>
    <recommendedName>
        <fullName evidence="7 16">Aconitate hydratase B</fullName>
        <ecNumber evidence="5 16">4.2.1.3</ecNumber>
        <ecNumber evidence="6 16">4.2.1.99</ecNumber>
    </recommendedName>
    <alternativeName>
        <fullName evidence="16">2-methylisocitrate dehydratase</fullName>
    </alternativeName>
</protein>
<dbReference type="Pfam" id="PF00330">
    <property type="entry name" value="Aconitase"/>
    <property type="match status" value="1"/>
</dbReference>
<dbReference type="GO" id="GO:0019629">
    <property type="term" value="P:propionate catabolic process, 2-methylcitrate cycle"/>
    <property type="evidence" value="ECO:0007669"/>
    <property type="project" value="TreeGrafter"/>
</dbReference>
<dbReference type="InterPro" id="IPR015928">
    <property type="entry name" value="Aconitase/3IPM_dehydase_swvl"/>
</dbReference>
<dbReference type="InterPro" id="IPR015931">
    <property type="entry name" value="Acnase/IPM_dHydase_lsu_aba_1/3"/>
</dbReference>
<feature type="domain" description="Aconitase B HEAT-like" evidence="21">
    <location>
        <begin position="4"/>
        <end position="156"/>
    </location>
</feature>
<dbReference type="InterPro" id="IPR015929">
    <property type="entry name" value="Aconitase_B_swivel"/>
</dbReference>
<dbReference type="Proteomes" id="UP000252884">
    <property type="component" value="Unassembled WGS sequence"/>
</dbReference>
<dbReference type="InterPro" id="IPR036008">
    <property type="entry name" value="Aconitase_4Fe-4S_dom"/>
</dbReference>
<dbReference type="PANTHER" id="PTHR43160:SF4">
    <property type="entry name" value="ACONITATE HYDRATASE B"/>
    <property type="match status" value="1"/>
</dbReference>
<dbReference type="InterPro" id="IPR001030">
    <property type="entry name" value="Acoase/IPM_deHydtase_lsu_aba"/>
</dbReference>
<accession>A0A368Y6Q0</accession>
<feature type="binding site" evidence="18">
    <location>
        <position position="501"/>
    </location>
    <ligand>
        <name>substrate</name>
    </ligand>
</feature>
<keyword evidence="9 16" id="KW-0816">Tricarboxylic acid cycle</keyword>
<feature type="binding site" evidence="17">
    <location>
        <position position="771"/>
    </location>
    <ligand>
        <name>[4Fe-4S] cluster</name>
        <dbReference type="ChEBI" id="CHEBI:49883"/>
    </ligand>
</feature>
<proteinExistence type="inferred from homology"/>
<evidence type="ECO:0000256" key="3">
    <source>
        <dbReference type="ARBA" id="ARBA00005026"/>
    </source>
</evidence>
<dbReference type="GO" id="GO:0046872">
    <property type="term" value="F:metal ion binding"/>
    <property type="evidence" value="ECO:0007669"/>
    <property type="project" value="UniProtKB-KW"/>
</dbReference>
<dbReference type="Gene3D" id="3.30.499.10">
    <property type="entry name" value="Aconitase, domain 3"/>
    <property type="match status" value="2"/>
</dbReference>
<comment type="pathway">
    <text evidence="3">Organic acid metabolism; propanoate degradation.</text>
</comment>
<dbReference type="CDD" id="cd01581">
    <property type="entry name" value="AcnB"/>
    <property type="match status" value="1"/>
</dbReference>
<dbReference type="SUPFAM" id="SSF53732">
    <property type="entry name" value="Aconitase iron-sulfur domain"/>
    <property type="match status" value="1"/>
</dbReference>
<name>A0A368Y6Q0_9BURK</name>
<dbReference type="PROSITE" id="PS01244">
    <property type="entry name" value="ACONITASE_2"/>
    <property type="match status" value="1"/>
</dbReference>
<keyword evidence="8 17" id="KW-0004">4Fe-4S</keyword>
<dbReference type="EMBL" id="QPJK01000002">
    <property type="protein sequence ID" value="RCW73884.1"/>
    <property type="molecule type" value="Genomic_DNA"/>
</dbReference>
<sequence length="863" mass="92793">MLQAYREHVAERAALGIPPLPLSAQQTAELIELLKAPPAGEEAFLLNLITHRVPAGVDDAAKVKASYLAAVAHGAEKSPLISRAKATELLGTMLGGYNIGPMVDLLKDAEVGTVAANGLKKTLLMFDQFHDVKELADAGNANAKAVLQSWADAEWFTSRPEVPKSITFTVFKVPGETNTDDLSPAPDATTRPDIPMHALAMLKNKRDGAPFTPEEDGKRGPIKFIEELVARGLPVAYVGDVVGTGSSRKSATNSVLWFTGEDIPFIPNKKFGGVCLGTKIAPIFYNTMEDAGALPIELDVSQMNMGDTVELRPYEGKALKDGQVIAEFQVKSEVLFDEVRAGGRIPLIIGRGLTSKAREALGLPASTLFRLPQAPVDSGKGFSLAQKMVGRACGLPEGQGVRPGTYCEPKMTSVGSQDTTGPMTRDELKDLACLGFSADLVMQSFCHTAAYPKKVDVKMHHELPDFMANRGGISLRPGDGVIHSWLNRLLTPDTVGTGGDSHTRFPIGISFPAGSGLVAFAAATGVMPLDMPESVLVKFKGKMQPGVTLRDLVNAIPLYAIKQGLLTVEKKGKKNIFSGRILEIEGLPDLKVEQAFELSDASAERSAAGCTVHLNKEPIAEYINSNITLMKWMIAEGYADARTLQRRIAAQEAWLKDQQLLQGDADAEYAAVIEIDLADIHEPIVACPNDPDDVKTLSDVAGAKIDEVFIGSCMTNIGHFRAASKLLEGKRDIPVKLWIAPPTKMDAQQLTEEGHYGVFGNAGARTEMPGCSLCMGNQAQVREGATVMSTSTRNFPNRLGKNTNVYLGSAELASICSKLGRIPTKEEYMVDMGVLTAASGQIYQYLNFDKIQDYTDVADKVPA</sequence>
<dbReference type="EC" id="4.2.1.99" evidence="6 16"/>
<dbReference type="InterPro" id="IPR036288">
    <property type="entry name" value="Aconitase_B_HEAT-like_dom_sf"/>
</dbReference>
<evidence type="ECO:0000256" key="9">
    <source>
        <dbReference type="ARBA" id="ARBA00022532"/>
    </source>
</evidence>
<evidence type="ECO:0000313" key="22">
    <source>
        <dbReference type="EMBL" id="RCW73884.1"/>
    </source>
</evidence>
<dbReference type="GO" id="GO:0051539">
    <property type="term" value="F:4 iron, 4 sulfur cluster binding"/>
    <property type="evidence" value="ECO:0007669"/>
    <property type="project" value="UniProtKB-KW"/>
</dbReference>
<evidence type="ECO:0000256" key="11">
    <source>
        <dbReference type="ARBA" id="ARBA00022884"/>
    </source>
</evidence>
<evidence type="ECO:0000256" key="1">
    <source>
        <dbReference type="ARBA" id="ARBA00000118"/>
    </source>
</evidence>
<dbReference type="EC" id="4.2.1.3" evidence="5 16"/>
<dbReference type="InterPro" id="IPR015932">
    <property type="entry name" value="Aconitase_dom2"/>
</dbReference>
<feature type="binding site" evidence="18">
    <location>
        <position position="798"/>
    </location>
    <ligand>
        <name>substrate</name>
    </ligand>
</feature>
<dbReference type="PANTHER" id="PTHR43160">
    <property type="entry name" value="ACONITATE HYDRATASE B"/>
    <property type="match status" value="1"/>
</dbReference>
<evidence type="ECO:0000256" key="15">
    <source>
        <dbReference type="ARBA" id="ARBA00023501"/>
    </source>
</evidence>
<comment type="similarity">
    <text evidence="4 16">Belongs to the aconitase/IPM isomerase family.</text>
</comment>
<dbReference type="CDD" id="cd01576">
    <property type="entry name" value="AcnB_Swivel"/>
    <property type="match status" value="1"/>
</dbReference>
<evidence type="ECO:0000259" key="19">
    <source>
        <dbReference type="Pfam" id="PF00330"/>
    </source>
</evidence>
<dbReference type="GO" id="GO:0047456">
    <property type="term" value="F:2-methylisocitrate dehydratase activity"/>
    <property type="evidence" value="ECO:0007669"/>
    <property type="project" value="UniProtKB-EC"/>
</dbReference>
<gene>
    <name evidence="22" type="ORF">DES41_102201</name>
</gene>
<dbReference type="Gene3D" id="3.20.19.10">
    <property type="entry name" value="Aconitase, domain 4"/>
    <property type="match status" value="1"/>
</dbReference>
<evidence type="ECO:0000256" key="14">
    <source>
        <dbReference type="ARBA" id="ARBA00023239"/>
    </source>
</evidence>
<feature type="binding site" evidence="17">
    <location>
        <position position="713"/>
    </location>
    <ligand>
        <name>[4Fe-4S] cluster</name>
        <dbReference type="ChEBI" id="CHEBI:49883"/>
    </ligand>
</feature>
<dbReference type="PIRSF" id="PIRSF036687">
    <property type="entry name" value="AcnB"/>
    <property type="match status" value="1"/>
</dbReference>
<keyword evidence="14 16" id="KW-0456">Lyase</keyword>
<feature type="domain" description="Aconitase B swivel" evidence="20">
    <location>
        <begin position="169"/>
        <end position="382"/>
    </location>
</feature>
<dbReference type="FunFam" id="1.25.40.310:FF:000001">
    <property type="entry name" value="Aconitate hydratase B"/>
    <property type="match status" value="1"/>
</dbReference>
<feature type="binding site" evidence="18">
    <location>
        <begin position="417"/>
        <end position="419"/>
    </location>
    <ligand>
        <name>substrate</name>
    </ligand>
</feature>
<dbReference type="Pfam" id="PF06434">
    <property type="entry name" value="Aconitase_2_N"/>
    <property type="match status" value="1"/>
</dbReference>
<evidence type="ECO:0000256" key="13">
    <source>
        <dbReference type="ARBA" id="ARBA00023014"/>
    </source>
</evidence>
<evidence type="ECO:0000256" key="10">
    <source>
        <dbReference type="ARBA" id="ARBA00022723"/>
    </source>
</evidence>
<dbReference type="NCBIfam" id="TIGR00117">
    <property type="entry name" value="acnB"/>
    <property type="match status" value="1"/>
</dbReference>
<comment type="catalytic activity">
    <reaction evidence="1 16">
        <text>(2S,3R)-3-hydroxybutane-1,2,3-tricarboxylate = 2-methyl-cis-aconitate + H2O</text>
        <dbReference type="Rhea" id="RHEA:17941"/>
        <dbReference type="ChEBI" id="CHEBI:15377"/>
        <dbReference type="ChEBI" id="CHEBI:57429"/>
        <dbReference type="ChEBI" id="CHEBI:57872"/>
        <dbReference type="EC" id="4.2.1.99"/>
    </reaction>
</comment>
<dbReference type="InterPro" id="IPR004406">
    <property type="entry name" value="Aconitase_B"/>
</dbReference>
<evidence type="ECO:0000256" key="8">
    <source>
        <dbReference type="ARBA" id="ARBA00022485"/>
    </source>
</evidence>
<dbReference type="Gene3D" id="3.40.1060.10">
    <property type="entry name" value="Aconitase, Domain 2"/>
    <property type="match status" value="1"/>
</dbReference>
<comment type="cofactor">
    <cofactor evidence="17">
        <name>[4Fe-4S] cluster</name>
        <dbReference type="ChEBI" id="CHEBI:49883"/>
    </cofactor>
    <text evidence="17">Binds 1 [4Fe-4S] cluster per subunit.</text>
</comment>